<evidence type="ECO:0000313" key="2">
    <source>
        <dbReference type="EMBL" id="KAJ1359825.1"/>
    </source>
</evidence>
<feature type="region of interest" description="Disordered" evidence="1">
    <location>
        <begin position="21"/>
        <end position="50"/>
    </location>
</feature>
<dbReference type="EMBL" id="JAHQIW010003718">
    <property type="protein sequence ID" value="KAJ1359825.1"/>
    <property type="molecule type" value="Genomic_DNA"/>
</dbReference>
<protein>
    <submittedName>
        <fullName evidence="2">Uncharacterized protein</fullName>
    </submittedName>
</protein>
<proteinExistence type="predicted"/>
<evidence type="ECO:0000256" key="1">
    <source>
        <dbReference type="SAM" id="MobiDB-lite"/>
    </source>
</evidence>
<dbReference type="AlphaFoldDB" id="A0AAD5MK94"/>
<comment type="caution">
    <text evidence="2">The sequence shown here is derived from an EMBL/GenBank/DDBJ whole genome shotgun (WGS) entry which is preliminary data.</text>
</comment>
<dbReference type="Proteomes" id="UP001196413">
    <property type="component" value="Unassembled WGS sequence"/>
</dbReference>
<accession>A0AAD5MK94</accession>
<name>A0AAD5MK94_PARTN</name>
<sequence>MADVKLSEVVDDFMVRRDRARNGRTKESRRIEDKKNDLSLEEKANGQRKKLQECVNQDAQECEELAQIHLRRKTANLNDTPIPSFPQNLTTSVQQLLMQCGMPIQQVSATSTSSHRYSYC</sequence>
<reference evidence="2" key="1">
    <citation type="submission" date="2021-06" db="EMBL/GenBank/DDBJ databases">
        <title>Parelaphostrongylus tenuis whole genome reference sequence.</title>
        <authorList>
            <person name="Garwood T.J."/>
            <person name="Larsen P.A."/>
            <person name="Fountain-Jones N.M."/>
            <person name="Garbe J.R."/>
            <person name="Macchietto M.G."/>
            <person name="Kania S.A."/>
            <person name="Gerhold R.W."/>
            <person name="Richards J.E."/>
            <person name="Wolf T.M."/>
        </authorList>
    </citation>
    <scope>NUCLEOTIDE SEQUENCE</scope>
    <source>
        <strain evidence="2">MNPRO001-30</strain>
        <tissue evidence="2">Meninges</tissue>
    </source>
</reference>
<gene>
    <name evidence="2" type="ORF">KIN20_018638</name>
</gene>
<evidence type="ECO:0000313" key="3">
    <source>
        <dbReference type="Proteomes" id="UP001196413"/>
    </source>
</evidence>
<keyword evidence="3" id="KW-1185">Reference proteome</keyword>
<organism evidence="2 3">
    <name type="scientific">Parelaphostrongylus tenuis</name>
    <name type="common">Meningeal worm</name>
    <dbReference type="NCBI Taxonomy" id="148309"/>
    <lineage>
        <taxon>Eukaryota</taxon>
        <taxon>Metazoa</taxon>
        <taxon>Ecdysozoa</taxon>
        <taxon>Nematoda</taxon>
        <taxon>Chromadorea</taxon>
        <taxon>Rhabditida</taxon>
        <taxon>Rhabditina</taxon>
        <taxon>Rhabditomorpha</taxon>
        <taxon>Strongyloidea</taxon>
        <taxon>Metastrongylidae</taxon>
        <taxon>Parelaphostrongylus</taxon>
    </lineage>
</organism>
<feature type="compositionally biased region" description="Basic and acidic residues" evidence="1">
    <location>
        <begin position="21"/>
        <end position="45"/>
    </location>
</feature>